<keyword evidence="3" id="KW-1185">Reference proteome</keyword>
<proteinExistence type="predicted"/>
<feature type="region of interest" description="Disordered" evidence="1">
    <location>
        <begin position="1"/>
        <end position="22"/>
    </location>
</feature>
<evidence type="ECO:0000256" key="1">
    <source>
        <dbReference type="SAM" id="MobiDB-lite"/>
    </source>
</evidence>
<reference evidence="2" key="2">
    <citation type="submission" date="2022-01" db="EMBL/GenBank/DDBJ databases">
        <authorList>
            <person name="Yamashiro T."/>
            <person name="Shiraishi A."/>
            <person name="Satake H."/>
            <person name="Nakayama K."/>
        </authorList>
    </citation>
    <scope>NUCLEOTIDE SEQUENCE</scope>
</reference>
<name>A0ABQ5D837_9ASTR</name>
<sequence length="79" mass="8356">MSECTTGYDMDQDRPTATGEANVGTSLGRYAMHINGWESSCSQCKSGHSGVPTVENPNRASAVSEIEHQLGMGKVLQPG</sequence>
<organism evidence="2 3">
    <name type="scientific">Tanacetum coccineum</name>
    <dbReference type="NCBI Taxonomy" id="301880"/>
    <lineage>
        <taxon>Eukaryota</taxon>
        <taxon>Viridiplantae</taxon>
        <taxon>Streptophyta</taxon>
        <taxon>Embryophyta</taxon>
        <taxon>Tracheophyta</taxon>
        <taxon>Spermatophyta</taxon>
        <taxon>Magnoliopsida</taxon>
        <taxon>eudicotyledons</taxon>
        <taxon>Gunneridae</taxon>
        <taxon>Pentapetalae</taxon>
        <taxon>asterids</taxon>
        <taxon>campanulids</taxon>
        <taxon>Asterales</taxon>
        <taxon>Asteraceae</taxon>
        <taxon>Asteroideae</taxon>
        <taxon>Anthemideae</taxon>
        <taxon>Anthemidinae</taxon>
        <taxon>Tanacetum</taxon>
    </lineage>
</organism>
<comment type="caution">
    <text evidence="2">The sequence shown here is derived from an EMBL/GenBank/DDBJ whole genome shotgun (WGS) entry which is preliminary data.</text>
</comment>
<dbReference type="Proteomes" id="UP001151760">
    <property type="component" value="Unassembled WGS sequence"/>
</dbReference>
<protein>
    <submittedName>
        <fullName evidence="2">Uncharacterized protein</fullName>
    </submittedName>
</protein>
<accession>A0ABQ5D837</accession>
<evidence type="ECO:0000313" key="2">
    <source>
        <dbReference type="EMBL" id="GJT35460.1"/>
    </source>
</evidence>
<evidence type="ECO:0000313" key="3">
    <source>
        <dbReference type="Proteomes" id="UP001151760"/>
    </source>
</evidence>
<dbReference type="EMBL" id="BQNB010015052">
    <property type="protein sequence ID" value="GJT35460.1"/>
    <property type="molecule type" value="Genomic_DNA"/>
</dbReference>
<gene>
    <name evidence="2" type="ORF">Tco_0925879</name>
</gene>
<reference evidence="2" key="1">
    <citation type="journal article" date="2022" name="Int. J. Mol. Sci.">
        <title>Draft Genome of Tanacetum Coccineum: Genomic Comparison of Closely Related Tanacetum-Family Plants.</title>
        <authorList>
            <person name="Yamashiro T."/>
            <person name="Shiraishi A."/>
            <person name="Nakayama K."/>
            <person name="Satake H."/>
        </authorList>
    </citation>
    <scope>NUCLEOTIDE SEQUENCE</scope>
</reference>